<organism evidence="2 3">
    <name type="scientific">Paraburkholderia domus</name>
    <dbReference type="NCBI Taxonomy" id="2793075"/>
    <lineage>
        <taxon>Bacteria</taxon>
        <taxon>Pseudomonadati</taxon>
        <taxon>Pseudomonadota</taxon>
        <taxon>Betaproteobacteria</taxon>
        <taxon>Burkholderiales</taxon>
        <taxon>Burkholderiaceae</taxon>
        <taxon>Paraburkholderia</taxon>
    </lineage>
</organism>
<comment type="caution">
    <text evidence="2">The sequence shown here is derived from an EMBL/GenBank/DDBJ whole genome shotgun (WGS) entry which is preliminary data.</text>
</comment>
<reference evidence="2" key="1">
    <citation type="submission" date="2021-02" db="EMBL/GenBank/DDBJ databases">
        <authorList>
            <person name="Vanwijnsberghe S."/>
        </authorList>
    </citation>
    <scope>NUCLEOTIDE SEQUENCE</scope>
    <source>
        <strain evidence="2">R-70211</strain>
    </source>
</reference>
<gene>
    <name evidence="2" type="ORF">R70211_03808</name>
</gene>
<dbReference type="EMBL" id="CAJNAS010000010">
    <property type="protein sequence ID" value="CAE6909382.1"/>
    <property type="molecule type" value="Genomic_DNA"/>
</dbReference>
<keyword evidence="3" id="KW-1185">Reference proteome</keyword>
<evidence type="ECO:0000256" key="1">
    <source>
        <dbReference type="SAM" id="MobiDB-lite"/>
    </source>
</evidence>
<name>A0A9N8MVM0_9BURK</name>
<proteinExistence type="predicted"/>
<dbReference type="Proteomes" id="UP000675121">
    <property type="component" value="Unassembled WGS sequence"/>
</dbReference>
<sequence length="32" mass="3506">MCERAGLRGPRVLLKDAPPSLSEGSTRLEHKT</sequence>
<evidence type="ECO:0000313" key="3">
    <source>
        <dbReference type="Proteomes" id="UP000675121"/>
    </source>
</evidence>
<dbReference type="AlphaFoldDB" id="A0A9N8MVM0"/>
<evidence type="ECO:0000313" key="2">
    <source>
        <dbReference type="EMBL" id="CAE6909382.1"/>
    </source>
</evidence>
<accession>A0A9N8MVM0</accession>
<feature type="region of interest" description="Disordered" evidence="1">
    <location>
        <begin position="1"/>
        <end position="32"/>
    </location>
</feature>
<protein>
    <submittedName>
        <fullName evidence="2">Uncharacterized protein</fullName>
    </submittedName>
</protein>